<evidence type="ECO:0000259" key="2">
    <source>
        <dbReference type="Pfam" id="PF13456"/>
    </source>
</evidence>
<keyword evidence="4" id="KW-1185">Reference proteome</keyword>
<gene>
    <name evidence="3" type="ORF">G4B88_002318</name>
</gene>
<dbReference type="Pfam" id="PF13456">
    <property type="entry name" value="RVT_3"/>
    <property type="match status" value="1"/>
</dbReference>
<proteinExistence type="predicted"/>
<organism evidence="3 4">
    <name type="scientific">Cannabis sativa</name>
    <name type="common">Hemp</name>
    <name type="synonym">Marijuana</name>
    <dbReference type="NCBI Taxonomy" id="3483"/>
    <lineage>
        <taxon>Eukaryota</taxon>
        <taxon>Viridiplantae</taxon>
        <taxon>Streptophyta</taxon>
        <taxon>Embryophyta</taxon>
        <taxon>Tracheophyta</taxon>
        <taxon>Spermatophyta</taxon>
        <taxon>Magnoliopsida</taxon>
        <taxon>eudicotyledons</taxon>
        <taxon>Gunneridae</taxon>
        <taxon>Pentapetalae</taxon>
        <taxon>rosids</taxon>
        <taxon>fabids</taxon>
        <taxon>Rosales</taxon>
        <taxon>Cannabaceae</taxon>
        <taxon>Cannabis</taxon>
    </lineage>
</organism>
<protein>
    <recommendedName>
        <fullName evidence="2">RNase H type-1 domain-containing protein</fullName>
    </recommendedName>
</protein>
<feature type="domain" description="RNase H type-1" evidence="2">
    <location>
        <begin position="571"/>
        <end position="668"/>
    </location>
</feature>
<dbReference type="InterPro" id="IPR044730">
    <property type="entry name" value="RNase_H-like_dom_plant"/>
</dbReference>
<dbReference type="PANTHER" id="PTHR47074:SF48">
    <property type="entry name" value="POLYNUCLEOTIDYL TRANSFERASE, RIBONUCLEASE H-LIKE SUPERFAMILY PROTEIN"/>
    <property type="match status" value="1"/>
</dbReference>
<evidence type="ECO:0000313" key="3">
    <source>
        <dbReference type="EMBL" id="KAF4362179.1"/>
    </source>
</evidence>
<dbReference type="InterPro" id="IPR052929">
    <property type="entry name" value="RNase_H-like_EbsB-rel"/>
</dbReference>
<reference evidence="3 4" key="1">
    <citation type="journal article" date="2020" name="bioRxiv">
        <title>Sequence and annotation of 42 cannabis genomes reveals extensive copy number variation in cannabinoid synthesis and pathogen resistance genes.</title>
        <authorList>
            <person name="Mckernan K.J."/>
            <person name="Helbert Y."/>
            <person name="Kane L.T."/>
            <person name="Ebling H."/>
            <person name="Zhang L."/>
            <person name="Liu B."/>
            <person name="Eaton Z."/>
            <person name="Mclaughlin S."/>
            <person name="Kingan S."/>
            <person name="Baybayan P."/>
            <person name="Concepcion G."/>
            <person name="Jordan M."/>
            <person name="Riva A."/>
            <person name="Barbazuk W."/>
            <person name="Harkins T."/>
        </authorList>
    </citation>
    <scope>NUCLEOTIDE SEQUENCE [LARGE SCALE GENOMIC DNA]</scope>
    <source>
        <strain evidence="4">cv. Jamaican Lion 4</strain>
        <tissue evidence="3">Leaf</tissue>
    </source>
</reference>
<dbReference type="Gene3D" id="3.30.420.10">
    <property type="entry name" value="Ribonuclease H-like superfamily/Ribonuclease H"/>
    <property type="match status" value="1"/>
</dbReference>
<sequence>MSHPLLKTIPGRVWGISDRDWGVEIKLITNNSSFLVFSFKSAQDLYRILFKSPWFLNNGTLILERMESIPQDWEKELLRFPISGRVLHLPARSITQENLVRLVNLAGEAIEVQNADIPRIVAKDYFTFKVWCDISKPLCPGLLFPCDGRKIWLPFRYDLLPFMCFKCIFLGHDTRVCAKPIKMFDDILGNWMPSYGTWLKVDERKDAKAGMHNGVLDSSVRLPNNSDQNGEEQSFSTIKITGLGNGDLLSSPSEPRKEVESSSGSGINVQKGNIDSSGKGKETSIEMVMDKVADGQINCKRSGSWRDDRREFKVFAVMAKKSSSQSQPQGKESKFSLTNSYNLVEVPISYEARIDTQSQVEGSTKRRKVTPKRIKNKGAMLPEGVTLNKLLNEEGNWKINEVYSWFHKDDIPWVLGILPITSRPDWITWSLNPNGQYTVASGYKLRFKNPNLVECLDKSTLKAWWKFIWGSKLIPKMKNFIWRVFNQWMTTKVELTKRDEMMYFIGVSWLIWQRRNKLLFQNKAQEDHVWVMWAQEVLEVHLGEAFRPRKDIPIQVRKVWQPPLPGFVTLNTDASIIHDKMGCGLSVVIRDHDGNLIVAETKFLPGYFSVYLAEVAAIRLGVNLVCRWSLQRVCVAIDCLGVVAALKTNSPPLSNWGMVVRECNAVANALAIWSRMTHSSDLWTGSLPCCAAAKMLADKPGLAV</sequence>
<dbReference type="GO" id="GO:0003676">
    <property type="term" value="F:nucleic acid binding"/>
    <property type="evidence" value="ECO:0007669"/>
    <property type="project" value="InterPro"/>
</dbReference>
<dbReference type="EMBL" id="JAATIQ010000317">
    <property type="protein sequence ID" value="KAF4362179.1"/>
    <property type="molecule type" value="Genomic_DNA"/>
</dbReference>
<evidence type="ECO:0000256" key="1">
    <source>
        <dbReference type="SAM" id="MobiDB-lite"/>
    </source>
</evidence>
<dbReference type="Proteomes" id="UP000583929">
    <property type="component" value="Unassembled WGS sequence"/>
</dbReference>
<feature type="compositionally biased region" description="Polar residues" evidence="1">
    <location>
        <begin position="261"/>
        <end position="276"/>
    </location>
</feature>
<dbReference type="GO" id="GO:0004523">
    <property type="term" value="F:RNA-DNA hybrid ribonuclease activity"/>
    <property type="evidence" value="ECO:0007669"/>
    <property type="project" value="InterPro"/>
</dbReference>
<feature type="region of interest" description="Disordered" evidence="1">
    <location>
        <begin position="242"/>
        <end position="281"/>
    </location>
</feature>
<dbReference type="InterPro" id="IPR036397">
    <property type="entry name" value="RNaseH_sf"/>
</dbReference>
<comment type="caution">
    <text evidence="3">The sequence shown here is derived from an EMBL/GenBank/DDBJ whole genome shotgun (WGS) entry which is preliminary data.</text>
</comment>
<dbReference type="PANTHER" id="PTHR47074">
    <property type="entry name" value="BNAC02G40300D PROTEIN"/>
    <property type="match status" value="1"/>
</dbReference>
<evidence type="ECO:0000313" key="4">
    <source>
        <dbReference type="Proteomes" id="UP000583929"/>
    </source>
</evidence>
<accession>A0A7J6EWX2</accession>
<dbReference type="InterPro" id="IPR012337">
    <property type="entry name" value="RNaseH-like_sf"/>
</dbReference>
<dbReference type="InterPro" id="IPR002156">
    <property type="entry name" value="RNaseH_domain"/>
</dbReference>
<name>A0A7J6EWX2_CANSA</name>
<dbReference type="AlphaFoldDB" id="A0A7J6EWX2"/>
<dbReference type="CDD" id="cd06222">
    <property type="entry name" value="RNase_H_like"/>
    <property type="match status" value="1"/>
</dbReference>
<dbReference type="SUPFAM" id="SSF53098">
    <property type="entry name" value="Ribonuclease H-like"/>
    <property type="match status" value="1"/>
</dbReference>